<dbReference type="InterPro" id="IPR029058">
    <property type="entry name" value="AB_hydrolase_fold"/>
</dbReference>
<accession>A0A2M9G523</accession>
<feature type="domain" description="AB hydrolase-1" evidence="1">
    <location>
        <begin position="67"/>
        <end position="301"/>
    </location>
</feature>
<dbReference type="SUPFAM" id="SSF53474">
    <property type="entry name" value="alpha/beta-Hydrolases"/>
    <property type="match status" value="1"/>
</dbReference>
<keyword evidence="3" id="KW-1185">Reference proteome</keyword>
<proteinExistence type="predicted"/>
<dbReference type="Proteomes" id="UP000229498">
    <property type="component" value="Unassembled WGS sequence"/>
</dbReference>
<dbReference type="EMBL" id="PHIG01000018">
    <property type="protein sequence ID" value="PJK30800.1"/>
    <property type="molecule type" value="Genomic_DNA"/>
</dbReference>
<dbReference type="InterPro" id="IPR050228">
    <property type="entry name" value="Carboxylesterase_BioH"/>
</dbReference>
<name>A0A2M9G523_9PROT</name>
<dbReference type="PANTHER" id="PTHR43194:SF2">
    <property type="entry name" value="PEROXISOMAL MEMBRANE PROTEIN LPX1"/>
    <property type="match status" value="1"/>
</dbReference>
<reference evidence="2 3" key="1">
    <citation type="submission" date="2017-11" db="EMBL/GenBank/DDBJ databases">
        <title>Draft genome sequence of Rhizobiales bacterium SY3-13.</title>
        <authorList>
            <person name="Sun C."/>
        </authorList>
    </citation>
    <scope>NUCLEOTIDE SEQUENCE [LARGE SCALE GENOMIC DNA]</scope>
    <source>
        <strain evidence="2 3">SY3-13</strain>
    </source>
</reference>
<dbReference type="OrthoDB" id="7354173at2"/>
<dbReference type="PANTHER" id="PTHR43194">
    <property type="entry name" value="HYDROLASE ALPHA/BETA FOLD FAMILY"/>
    <property type="match status" value="1"/>
</dbReference>
<dbReference type="AlphaFoldDB" id="A0A2M9G523"/>
<dbReference type="InterPro" id="IPR000073">
    <property type="entry name" value="AB_hydrolase_1"/>
</dbReference>
<sequence length="311" mass="33954">MRSDRRWRRPCREFDAGHSLLATGADGCIALVGFRSSGSVVMAMLEIGSGDGLHYEYEPPRQGRPTIVFVNALTGSTAAWQGHVAPACRAVGLGTLCYNFRGQVDSPFSGDIAFSDDLIVADLRRLMNAVAPPRPVYCGLSIGGLYAARAILEGAPAAGLILLNTLREIGPRLRWINDATFHAVKVGGFPLLMDMMLPLLTNPEFVEAQRPNHLQTTDYTPEDPSSGHFRLMATQADTDWNVDWAALTLPVLTVTGLCDRLFYDEAVVERLRELFADARHIDWPDCGHLVPAERPERLAQAIVDFAGALPG</sequence>
<evidence type="ECO:0000259" key="1">
    <source>
        <dbReference type="Pfam" id="PF12697"/>
    </source>
</evidence>
<evidence type="ECO:0000313" key="3">
    <source>
        <dbReference type="Proteomes" id="UP000229498"/>
    </source>
</evidence>
<comment type="caution">
    <text evidence="2">The sequence shown here is derived from an EMBL/GenBank/DDBJ whole genome shotgun (WGS) entry which is preliminary data.</text>
</comment>
<evidence type="ECO:0000313" key="2">
    <source>
        <dbReference type="EMBL" id="PJK30800.1"/>
    </source>
</evidence>
<dbReference type="Gene3D" id="3.40.50.1820">
    <property type="entry name" value="alpha/beta hydrolase"/>
    <property type="match status" value="1"/>
</dbReference>
<dbReference type="Pfam" id="PF12697">
    <property type="entry name" value="Abhydrolase_6"/>
    <property type="match status" value="1"/>
</dbReference>
<protein>
    <recommendedName>
        <fullName evidence="1">AB hydrolase-1 domain-containing protein</fullName>
    </recommendedName>
</protein>
<gene>
    <name evidence="2" type="ORF">CVT23_05380</name>
</gene>
<organism evidence="2 3">
    <name type="scientific">Minwuia thermotolerans</name>
    <dbReference type="NCBI Taxonomy" id="2056226"/>
    <lineage>
        <taxon>Bacteria</taxon>
        <taxon>Pseudomonadati</taxon>
        <taxon>Pseudomonadota</taxon>
        <taxon>Alphaproteobacteria</taxon>
        <taxon>Minwuiales</taxon>
        <taxon>Minwuiaceae</taxon>
        <taxon>Minwuia</taxon>
    </lineage>
</organism>